<evidence type="ECO:0000256" key="2">
    <source>
        <dbReference type="ARBA" id="ARBA00022692"/>
    </source>
</evidence>
<feature type="transmembrane region" description="Helical" evidence="5">
    <location>
        <begin position="227"/>
        <end position="246"/>
    </location>
</feature>
<organism evidence="7 8">
    <name type="scientific">Sulfurimonas gotlandica (strain DSM 19862 / JCM 16533 / GD1)</name>
    <dbReference type="NCBI Taxonomy" id="929558"/>
    <lineage>
        <taxon>Bacteria</taxon>
        <taxon>Pseudomonadati</taxon>
        <taxon>Campylobacterota</taxon>
        <taxon>Epsilonproteobacteria</taxon>
        <taxon>Campylobacterales</taxon>
        <taxon>Sulfurimonadaceae</taxon>
        <taxon>Sulfurimonas</taxon>
    </lineage>
</organism>
<comment type="subcellular location">
    <subcellularLocation>
        <location evidence="1">Membrane</location>
        <topology evidence="1">Multi-pass membrane protein</topology>
    </subcellularLocation>
</comment>
<proteinExistence type="predicted"/>
<dbReference type="OrthoDB" id="9783404at2"/>
<feature type="transmembrane region" description="Helical" evidence="5">
    <location>
        <begin position="154"/>
        <end position="177"/>
    </location>
</feature>
<evidence type="ECO:0000256" key="1">
    <source>
        <dbReference type="ARBA" id="ARBA00004141"/>
    </source>
</evidence>
<dbReference type="PANTHER" id="PTHR43021">
    <property type="entry name" value="NA(+)/H(+) ANTIPORTER-RELATED"/>
    <property type="match status" value="1"/>
</dbReference>
<dbReference type="STRING" id="929558.SMGD1_1654"/>
<dbReference type="Pfam" id="PF00999">
    <property type="entry name" value="Na_H_Exchanger"/>
    <property type="match status" value="1"/>
</dbReference>
<dbReference type="GO" id="GO:0016020">
    <property type="term" value="C:membrane"/>
    <property type="evidence" value="ECO:0007669"/>
    <property type="project" value="UniProtKB-SubCell"/>
</dbReference>
<dbReference type="eggNOG" id="COG0025">
    <property type="taxonomic scope" value="Bacteria"/>
</dbReference>
<dbReference type="EMBL" id="AFRZ01000001">
    <property type="protein sequence ID" value="EHP30178.1"/>
    <property type="molecule type" value="Genomic_DNA"/>
</dbReference>
<keyword evidence="4 5" id="KW-0472">Membrane</keyword>
<feature type="transmembrane region" description="Helical" evidence="5">
    <location>
        <begin position="301"/>
        <end position="324"/>
    </location>
</feature>
<evidence type="ECO:0000256" key="5">
    <source>
        <dbReference type="SAM" id="Phobius"/>
    </source>
</evidence>
<feature type="transmembrane region" description="Helical" evidence="5">
    <location>
        <begin position="55"/>
        <end position="74"/>
    </location>
</feature>
<keyword evidence="8" id="KW-1185">Reference proteome</keyword>
<feature type="transmembrane region" description="Helical" evidence="5">
    <location>
        <begin position="276"/>
        <end position="295"/>
    </location>
</feature>
<accession>H1FUM6</accession>
<feature type="transmembrane region" description="Helical" evidence="5">
    <location>
        <begin position="86"/>
        <end position="107"/>
    </location>
</feature>
<evidence type="ECO:0000256" key="4">
    <source>
        <dbReference type="ARBA" id="ARBA00023136"/>
    </source>
</evidence>
<gene>
    <name evidence="7" type="ORF">SMGD1_1654</name>
</gene>
<feature type="transmembrane region" description="Helical" evidence="5">
    <location>
        <begin position="367"/>
        <end position="386"/>
    </location>
</feature>
<reference evidence="7 8" key="1">
    <citation type="journal article" date="2012" name="Proc. Natl. Acad. Sci. U.S.A.">
        <title>Genome and physiology of a model Epsilonproteobacterium responsible for sulfide detoxification in marine oxygen depletion zones.</title>
        <authorList>
            <person name="Grote J."/>
            <person name="Schott T."/>
            <person name="Bruckner C.G."/>
            <person name="Glockner F.O."/>
            <person name="Jost G."/>
            <person name="Teeling H."/>
            <person name="Labrenz M."/>
            <person name="Jurgens K."/>
        </authorList>
    </citation>
    <scope>NUCLEOTIDE SEQUENCE [LARGE SCALE GENOMIC DNA]</scope>
    <source>
        <strain evidence="7 8">GD1</strain>
    </source>
</reference>
<feature type="domain" description="Cation/H+ exchanger transmembrane" evidence="6">
    <location>
        <begin position="15"/>
        <end position="381"/>
    </location>
</feature>
<sequence>MEMLFNIGIIFVLGSIVGWFSPGFGIPRVVGYLLLGLVIGPGLLGIIPAEFVKHSHLIIDISLSVIAVLVGATLKFSSLDGHHKEVIYITLYQAIGTFIIVAIGFILFANVLKFETTQIVLMSLLLAGIATATAPATPLAIVNELHAKGIFTSTLLAIVALDDVISLMLFSLALTIGTSLVGSGVLEWINIVDATKVLFFSILFGTIAGLINTLLERVFVDSKTMETIATLGLIFLVYSMSNFYALEPLLSAMTMGIVMANTSHNFDLIQEEIDKHLANIIFMLFFIISAMYLQLEALLSVPLIIALYTILRFVGKVSGSYLGAVVSNSSDAIKKYMGIALFPQAGVAIGLALSIQNHPQLESIAPLILNVIIATTFIHELLGPFMTKYALQKSGECTREELKDSLKKRRRFSD</sequence>
<feature type="transmembrane region" description="Helical" evidence="5">
    <location>
        <begin position="6"/>
        <end position="22"/>
    </location>
</feature>
<dbReference type="Proteomes" id="UP000006431">
    <property type="component" value="Unassembled WGS sequence"/>
</dbReference>
<protein>
    <submittedName>
        <fullName evidence="7">Sodium/hydrogen exchanger</fullName>
    </submittedName>
</protein>
<dbReference type="PATRIC" id="fig|929558.5.peg.1645"/>
<name>B6BI26_SULGG</name>
<dbReference type="HOGENOM" id="CLU_031031_2_1_7"/>
<dbReference type="PANTHER" id="PTHR43021:SF2">
    <property type="entry name" value="CATION_H+ EXCHANGER DOMAIN-CONTAINING PROTEIN"/>
    <property type="match status" value="1"/>
</dbReference>
<evidence type="ECO:0000313" key="8">
    <source>
        <dbReference type="Proteomes" id="UP000006431"/>
    </source>
</evidence>
<dbReference type="RefSeq" id="WP_008335365.1">
    <property type="nucleotide sequence ID" value="NZ_AFRZ01000001.1"/>
</dbReference>
<feature type="transmembrane region" description="Helical" evidence="5">
    <location>
        <begin position="119"/>
        <end position="142"/>
    </location>
</feature>
<evidence type="ECO:0000259" key="6">
    <source>
        <dbReference type="Pfam" id="PF00999"/>
    </source>
</evidence>
<feature type="transmembrane region" description="Helical" evidence="5">
    <location>
        <begin position="197"/>
        <end position="215"/>
    </location>
</feature>
<dbReference type="GO" id="GO:0015297">
    <property type="term" value="F:antiporter activity"/>
    <property type="evidence" value="ECO:0007669"/>
    <property type="project" value="InterPro"/>
</dbReference>
<dbReference type="InterPro" id="IPR006153">
    <property type="entry name" value="Cation/H_exchanger_TM"/>
</dbReference>
<evidence type="ECO:0000256" key="3">
    <source>
        <dbReference type="ARBA" id="ARBA00022989"/>
    </source>
</evidence>
<feature type="transmembrane region" description="Helical" evidence="5">
    <location>
        <begin position="336"/>
        <end position="355"/>
    </location>
</feature>
<dbReference type="GO" id="GO:1902600">
    <property type="term" value="P:proton transmembrane transport"/>
    <property type="evidence" value="ECO:0007669"/>
    <property type="project" value="InterPro"/>
</dbReference>
<keyword evidence="3 5" id="KW-1133">Transmembrane helix</keyword>
<keyword evidence="2 5" id="KW-0812">Transmembrane</keyword>
<evidence type="ECO:0000313" key="7">
    <source>
        <dbReference type="EMBL" id="EHP30178.1"/>
    </source>
</evidence>
<dbReference type="InterPro" id="IPR038770">
    <property type="entry name" value="Na+/solute_symporter_sf"/>
</dbReference>
<feature type="transmembrane region" description="Helical" evidence="5">
    <location>
        <begin position="29"/>
        <end position="49"/>
    </location>
</feature>
<dbReference type="AlphaFoldDB" id="B6BI26"/>
<comment type="caution">
    <text evidence="7">The sequence shown here is derived from an EMBL/GenBank/DDBJ whole genome shotgun (WGS) entry which is preliminary data.</text>
</comment>
<dbReference type="Gene3D" id="1.20.1530.20">
    <property type="match status" value="1"/>
</dbReference>
<accession>B6BI26</accession>